<keyword evidence="6" id="KW-0547">Nucleotide-binding</keyword>
<dbReference type="SMART" id="SM00382">
    <property type="entry name" value="AAA"/>
    <property type="match status" value="2"/>
</dbReference>
<evidence type="ECO:0000256" key="7">
    <source>
        <dbReference type="ARBA" id="ARBA00022840"/>
    </source>
</evidence>
<keyword evidence="10" id="KW-0325">Glycoprotein</keyword>
<dbReference type="PROSITE" id="PS50929">
    <property type="entry name" value="ABC_TM1F"/>
    <property type="match status" value="2"/>
</dbReference>
<feature type="compositionally biased region" description="Basic and acidic residues" evidence="12">
    <location>
        <begin position="1"/>
        <end position="26"/>
    </location>
</feature>
<feature type="transmembrane region" description="Helical" evidence="13">
    <location>
        <begin position="194"/>
        <end position="212"/>
    </location>
</feature>
<dbReference type="InterPro" id="IPR027417">
    <property type="entry name" value="P-loop_NTPase"/>
</dbReference>
<dbReference type="FunFam" id="3.40.50.300:FF:000066">
    <property type="entry name" value="ABC transporter B family member 1"/>
    <property type="match status" value="1"/>
</dbReference>
<evidence type="ECO:0000256" key="2">
    <source>
        <dbReference type="ARBA" id="ARBA00007577"/>
    </source>
</evidence>
<dbReference type="PROSITE" id="PS50893">
    <property type="entry name" value="ABC_TRANSPORTER_2"/>
    <property type="match status" value="2"/>
</dbReference>
<feature type="region of interest" description="Disordered" evidence="12">
    <location>
        <begin position="624"/>
        <end position="652"/>
    </location>
</feature>
<dbReference type="GO" id="GO:0016887">
    <property type="term" value="F:ATP hydrolysis activity"/>
    <property type="evidence" value="ECO:0007669"/>
    <property type="project" value="InterPro"/>
</dbReference>
<feature type="region of interest" description="Disordered" evidence="12">
    <location>
        <begin position="1"/>
        <end position="27"/>
    </location>
</feature>
<evidence type="ECO:0000256" key="4">
    <source>
        <dbReference type="ARBA" id="ARBA00022692"/>
    </source>
</evidence>
<dbReference type="InterPro" id="IPR017871">
    <property type="entry name" value="ABC_transporter-like_CS"/>
</dbReference>
<dbReference type="SUPFAM" id="SSF52540">
    <property type="entry name" value="P-loop containing nucleoside triphosphate hydrolases"/>
    <property type="match status" value="2"/>
</dbReference>
<evidence type="ECO:0000256" key="11">
    <source>
        <dbReference type="ARBA" id="ARBA00062948"/>
    </source>
</evidence>
<comment type="subunit">
    <text evidence="11">Interacts with 1-naphthylphthalamic acid (NPA).</text>
</comment>
<evidence type="ECO:0000256" key="10">
    <source>
        <dbReference type="ARBA" id="ARBA00023180"/>
    </source>
</evidence>
<feature type="transmembrane region" description="Helical" evidence="13">
    <location>
        <begin position="310"/>
        <end position="334"/>
    </location>
</feature>
<evidence type="ECO:0000259" key="15">
    <source>
        <dbReference type="PROSITE" id="PS50929"/>
    </source>
</evidence>
<dbReference type="SUPFAM" id="SSF90123">
    <property type="entry name" value="ABC transporter transmembrane region"/>
    <property type="match status" value="2"/>
</dbReference>
<keyword evidence="4 13" id="KW-0812">Transmembrane</keyword>
<protein>
    <submittedName>
        <fullName evidence="16">Uncharacterized protein</fullName>
    </submittedName>
</protein>
<sequence>MEAKLKVQSKKREELSSRDEAKKKTCDSPSGSLQTVLKQSDWMDMLLMALGIMGSVVDGSSIAIIMIILSDLMNRYSVTSVTIEAINKGALTLTCVAVFVASGSFLEGFCWARTAERQTFRLRRQYLQAVLRQDVGFFDTNQGASLASQVVSNISIDTLTIQGFLAEKIASFISNITMFITGQLAAIYLSWRLAIVAIPALLMLIIPGLVYGKLLGEVGKKIQEAYGVAGGIVEQAVSSIRTVYSYVAEERASKDYKNALKPALELGIKQGLMKGMAIGTFGITFAVWALQGWYGSTLVINKGAKGGNVYTAGLCTIYGGLALGGSLVNVKYFIEANIAAARIFKMIHRVPEIDSADEQGKTISDVKGEVEFRDIDFEYPSRPGSLVLNKFNLRVMAGQTVGLVGSSGSGKSTVINLLERFYEPLRGDILLDGVNIKSLPPTWLRNQMGLVSQEPVLFATSIKENILFGKEDASMEEVMRAAKAANAHSFISKLPGGYETLVGQLGNQISEGQKQRISIARALLRDPKILLLDEATSALDSQSEKAVQDALNQALIGRTTIIIAHRLSTLRNADLIAVIQSGQVGESGSHEQLMQNSSGTYAVMVQLQRTYMNDEVMLEDMDKEHGGAFPLDDGTSQAEETPDKSFSRNSSFGMITDQKQEDDYSSPSLRQLISMTAPEWKSTLLGCVGALGYGLVPPLNSFFLGALLAHYYFGIMGETLTERVREAIFEKILTFEIEWFDQENNSSGAICARLATDAVMMRTLVTDRLSLLTQAVSSATLAVVLAFMLSWRLALVAIALEPGVIAAIYLREMTMRIMSKKILKAQSASSALASEAVGNHKIITAFGSQEKVVKLYDRSQVSSRKESNRQSWYAGVGLFISQFLTSALIAVICWYGGHLLFQRKITYKHLFQIFFILISTGRVIAETATMTADLSKGTSALKSIFRILQRETKIDPENSDGIKTETINGGIEFKQVYFIYPARPKQIILRGLDLKIEASKIVALVGRSGSGKSTIIRLIERFYDTLSGSIEVDGINIMCYNLRALRSHIALVSQEPTLFAGTIRDNIAYAKENATEAEIIEAATIANAHGFISYMKDGYRTYCGEKGVQLSGGQKQRIALARAILKNPAILLLDEATSALDVNSEKLVQDALERTMSSRTCLVVAHRLSTIQKADKIVVIDKGRVIEEGNHSELLVQGEKGISDAYACAFVNPFLLENWKRLEKGDQKSRVAVEKINTWKRLDDEKLIKLDEQILWELHQSRWLDFRY</sequence>
<feature type="transmembrane region" description="Helical" evidence="13">
    <location>
        <begin position="872"/>
        <end position="897"/>
    </location>
</feature>
<feature type="transmembrane region" description="Helical" evidence="13">
    <location>
        <begin position="46"/>
        <end position="69"/>
    </location>
</feature>
<keyword evidence="9 13" id="KW-0472">Membrane</keyword>
<feature type="domain" description="ABC transporter" evidence="14">
    <location>
        <begin position="370"/>
        <end position="606"/>
    </location>
</feature>
<dbReference type="Pfam" id="PF00005">
    <property type="entry name" value="ABC_tran"/>
    <property type="match status" value="2"/>
</dbReference>
<keyword evidence="3" id="KW-0813">Transport</keyword>
<reference evidence="16" key="1">
    <citation type="journal article" date="2021" name="J. Hered.">
        <title>Genome Assembly of Salicaceae Populus deltoides (Eastern Cottonwood) I-69 Based on Nanopore Sequencing and Hi-C Technologies.</title>
        <authorList>
            <person name="Bai S."/>
            <person name="Wu H."/>
            <person name="Zhang J."/>
            <person name="Pan Z."/>
            <person name="Zhao W."/>
            <person name="Li Z."/>
            <person name="Tong C."/>
        </authorList>
    </citation>
    <scope>NUCLEOTIDE SEQUENCE</scope>
    <source>
        <tissue evidence="16">Leaf</tissue>
    </source>
</reference>
<feature type="transmembrane region" description="Helical" evidence="13">
    <location>
        <begin position="769"/>
        <end position="787"/>
    </location>
</feature>
<evidence type="ECO:0000256" key="13">
    <source>
        <dbReference type="SAM" id="Phobius"/>
    </source>
</evidence>
<proteinExistence type="inferred from homology"/>
<evidence type="ECO:0000256" key="8">
    <source>
        <dbReference type="ARBA" id="ARBA00022989"/>
    </source>
</evidence>
<feature type="transmembrane region" description="Helical" evidence="13">
    <location>
        <begin position="89"/>
        <end position="112"/>
    </location>
</feature>
<evidence type="ECO:0000256" key="6">
    <source>
        <dbReference type="ARBA" id="ARBA00022741"/>
    </source>
</evidence>
<dbReference type="CDD" id="cd18577">
    <property type="entry name" value="ABC_6TM_Pgp_ABCB1_D1_like"/>
    <property type="match status" value="1"/>
</dbReference>
<dbReference type="GO" id="GO:0005886">
    <property type="term" value="C:plasma membrane"/>
    <property type="evidence" value="ECO:0007669"/>
    <property type="project" value="UniProtKB-SubCell"/>
</dbReference>
<accession>A0A8T2WND7</accession>
<dbReference type="PANTHER" id="PTHR45136:SF2">
    <property type="entry name" value="ABC TRANSPORTER DOMAIN-CONTAINING PROTEIN"/>
    <property type="match status" value="1"/>
</dbReference>
<dbReference type="AlphaFoldDB" id="A0A8T2WND7"/>
<dbReference type="PROSITE" id="PS00211">
    <property type="entry name" value="ABC_TRANSPORTER_1"/>
    <property type="match status" value="1"/>
</dbReference>
<keyword evidence="8 13" id="KW-1133">Transmembrane helix</keyword>
<name>A0A8T2WND7_POPDE</name>
<dbReference type="InterPro" id="IPR003593">
    <property type="entry name" value="AAA+_ATPase"/>
</dbReference>
<evidence type="ECO:0000259" key="14">
    <source>
        <dbReference type="PROSITE" id="PS50893"/>
    </source>
</evidence>
<dbReference type="CDD" id="cd18578">
    <property type="entry name" value="ABC_6TM_Pgp_ABCB1_D2_like"/>
    <property type="match status" value="1"/>
</dbReference>
<feature type="domain" description="ABC transmembrane type-1" evidence="15">
    <location>
        <begin position="703"/>
        <end position="936"/>
    </location>
</feature>
<dbReference type="GO" id="GO:0140359">
    <property type="term" value="F:ABC-type transporter activity"/>
    <property type="evidence" value="ECO:0007669"/>
    <property type="project" value="InterPro"/>
</dbReference>
<keyword evidence="5" id="KW-0677">Repeat</keyword>
<evidence type="ECO:0000256" key="1">
    <source>
        <dbReference type="ARBA" id="ARBA00004651"/>
    </source>
</evidence>
<dbReference type="Gene3D" id="3.40.50.300">
    <property type="entry name" value="P-loop containing nucleotide triphosphate hydrolases"/>
    <property type="match status" value="2"/>
</dbReference>
<keyword evidence="7" id="KW-0067">ATP-binding</keyword>
<feature type="domain" description="ABC transmembrane type-1" evidence="15">
    <location>
        <begin position="49"/>
        <end position="335"/>
    </location>
</feature>
<comment type="caution">
    <text evidence="16">The sequence shown here is derived from an EMBL/GenBank/DDBJ whole genome shotgun (WGS) entry which is preliminary data.</text>
</comment>
<dbReference type="Pfam" id="PF00664">
    <property type="entry name" value="ABC_membrane"/>
    <property type="match status" value="2"/>
</dbReference>
<dbReference type="CDD" id="cd03249">
    <property type="entry name" value="ABC_MTABC3_MDL1_MDL2"/>
    <property type="match status" value="2"/>
</dbReference>
<comment type="similarity">
    <text evidence="2">Belongs to the ABC transporter superfamily. ABCB family. Multidrug resistance exporter (TC 3.A.1.201) subfamily.</text>
</comment>
<dbReference type="FunFam" id="3.40.50.300:FF:000205">
    <property type="entry name" value="ABC transporter B family member 4"/>
    <property type="match status" value="1"/>
</dbReference>
<dbReference type="InterPro" id="IPR036640">
    <property type="entry name" value="ABC1_TM_sf"/>
</dbReference>
<evidence type="ECO:0000256" key="9">
    <source>
        <dbReference type="ARBA" id="ARBA00023136"/>
    </source>
</evidence>
<evidence type="ECO:0000256" key="12">
    <source>
        <dbReference type="SAM" id="MobiDB-lite"/>
    </source>
</evidence>
<evidence type="ECO:0000313" key="16">
    <source>
        <dbReference type="EMBL" id="KAH8481521.1"/>
    </source>
</evidence>
<gene>
    <name evidence="16" type="ORF">H0E87_029115</name>
</gene>
<feature type="domain" description="ABC transporter" evidence="14">
    <location>
        <begin position="971"/>
        <end position="1207"/>
    </location>
</feature>
<feature type="transmembrane region" description="Helical" evidence="13">
    <location>
        <begin position="793"/>
        <end position="810"/>
    </location>
</feature>
<dbReference type="Gene3D" id="1.20.1560.10">
    <property type="entry name" value="ABC transporter type 1, transmembrane domain"/>
    <property type="match status" value="1"/>
</dbReference>
<evidence type="ECO:0000256" key="5">
    <source>
        <dbReference type="ARBA" id="ARBA00022737"/>
    </source>
</evidence>
<dbReference type="GO" id="GO:0005524">
    <property type="term" value="F:ATP binding"/>
    <property type="evidence" value="ECO:0007669"/>
    <property type="project" value="UniProtKB-KW"/>
</dbReference>
<dbReference type="Proteomes" id="UP000807159">
    <property type="component" value="Chromosome 18"/>
</dbReference>
<keyword evidence="17" id="KW-1185">Reference proteome</keyword>
<dbReference type="InterPro" id="IPR003439">
    <property type="entry name" value="ABC_transporter-like_ATP-bd"/>
</dbReference>
<feature type="transmembrane region" description="Helical" evidence="13">
    <location>
        <begin position="271"/>
        <end position="290"/>
    </location>
</feature>
<organism evidence="16 17">
    <name type="scientific">Populus deltoides</name>
    <name type="common">Eastern poplar</name>
    <name type="synonym">Eastern cottonwood</name>
    <dbReference type="NCBI Taxonomy" id="3696"/>
    <lineage>
        <taxon>Eukaryota</taxon>
        <taxon>Viridiplantae</taxon>
        <taxon>Streptophyta</taxon>
        <taxon>Embryophyta</taxon>
        <taxon>Tracheophyta</taxon>
        <taxon>Spermatophyta</taxon>
        <taxon>Magnoliopsida</taxon>
        <taxon>eudicotyledons</taxon>
        <taxon>Gunneridae</taxon>
        <taxon>Pentapetalae</taxon>
        <taxon>rosids</taxon>
        <taxon>fabids</taxon>
        <taxon>Malpighiales</taxon>
        <taxon>Salicaceae</taxon>
        <taxon>Saliceae</taxon>
        <taxon>Populus</taxon>
    </lineage>
</organism>
<comment type="subcellular location">
    <subcellularLocation>
        <location evidence="1">Cell membrane</location>
        <topology evidence="1">Multi-pass membrane protein</topology>
    </subcellularLocation>
</comment>
<evidence type="ECO:0000256" key="3">
    <source>
        <dbReference type="ARBA" id="ARBA00022448"/>
    </source>
</evidence>
<dbReference type="EMBL" id="JACEGQ020000018">
    <property type="protein sequence ID" value="KAH8481521.1"/>
    <property type="molecule type" value="Genomic_DNA"/>
</dbReference>
<dbReference type="PANTHER" id="PTHR45136">
    <property type="entry name" value="ABC TRANSPORTER DOMAIN-CONTAINING PROTEIN"/>
    <property type="match status" value="1"/>
</dbReference>
<evidence type="ECO:0000313" key="17">
    <source>
        <dbReference type="Proteomes" id="UP000807159"/>
    </source>
</evidence>
<dbReference type="InterPro" id="IPR011527">
    <property type="entry name" value="ABC1_TM_dom"/>
</dbReference>